<reference evidence="16 39" key="5">
    <citation type="submission" date="2019-09" db="EMBL/GenBank/DDBJ databases">
        <title>In-depth cultivation of the pig gut microbiome towards novel bacterial diversity and tailored functional studies.</title>
        <authorList>
            <person name="Wylensek D."/>
            <person name="Hitch T.C.A."/>
            <person name="Clavel T."/>
        </authorList>
    </citation>
    <scope>NUCLEOTIDE SEQUENCE [LARGE SCALE GENOMIC DNA]</scope>
    <source>
        <strain evidence="16 39">WCA-389-WT-3C</strain>
    </source>
</reference>
<dbReference type="PATRIC" id="fig|821.40.peg.2847"/>
<dbReference type="Proteomes" id="UP000736888">
    <property type="component" value="Unassembled WGS sequence"/>
</dbReference>
<dbReference type="Proteomes" id="UP000437380">
    <property type="component" value="Unassembled WGS sequence"/>
</dbReference>
<evidence type="ECO:0000313" key="25">
    <source>
        <dbReference type="EMBL" id="RHH78093.1"/>
    </source>
</evidence>
<reference evidence="10" key="8">
    <citation type="submission" date="2021-06" db="EMBL/GenBank/DDBJ databases">
        <title>Collection of gut derived symbiotic bacterial strains cultured from healthy donors.</title>
        <authorList>
            <person name="Lin H."/>
            <person name="Littmann E."/>
            <person name="Pamer E.G."/>
        </authorList>
    </citation>
    <scope>NUCLEOTIDE SEQUENCE</scope>
    <source>
        <strain evidence="11">MSK.19.85</strain>
        <strain evidence="10">MSK.6.33</strain>
    </source>
</reference>
<dbReference type="Proteomes" id="UP000758576">
    <property type="component" value="Unassembled WGS sequence"/>
</dbReference>
<dbReference type="EMBL" id="WCZV01000008">
    <property type="protein sequence ID" value="KAB6700616.1"/>
    <property type="molecule type" value="Genomic_DNA"/>
</dbReference>
<dbReference type="EMBL" id="QSPP01000083">
    <property type="protein sequence ID" value="RGJ80809.1"/>
    <property type="molecule type" value="Genomic_DNA"/>
</dbReference>
<dbReference type="EMBL" id="JAHPYS010000006">
    <property type="protein sequence ID" value="MBU9138018.1"/>
    <property type="molecule type" value="Genomic_DNA"/>
</dbReference>
<dbReference type="Proteomes" id="UP000283429">
    <property type="component" value="Unassembled WGS sequence"/>
</dbReference>
<evidence type="ECO:0000313" key="36">
    <source>
        <dbReference type="Proteomes" id="UP000433382"/>
    </source>
</evidence>
<organism evidence="1 27">
    <name type="scientific">Phocaeicola vulgatus</name>
    <name type="common">Bacteroides vulgatus</name>
    <dbReference type="NCBI Taxonomy" id="821"/>
    <lineage>
        <taxon>Bacteria</taxon>
        <taxon>Pseudomonadati</taxon>
        <taxon>Bacteroidota</taxon>
        <taxon>Bacteroidia</taxon>
        <taxon>Bacteroidales</taxon>
        <taxon>Bacteroidaceae</taxon>
        <taxon>Phocaeicola</taxon>
    </lineage>
</organism>
<dbReference type="EMBL" id="JAWDET010000006">
    <property type="protein sequence ID" value="MDU0241231.1"/>
    <property type="molecule type" value="Genomic_DNA"/>
</dbReference>
<protein>
    <submittedName>
        <fullName evidence="2">Type II toxin-antitoxin system RelE/ParE family toxin</fullName>
    </submittedName>
</protein>
<dbReference type="Proteomes" id="UP001181239">
    <property type="component" value="Unassembled WGS sequence"/>
</dbReference>
<evidence type="ECO:0000313" key="23">
    <source>
        <dbReference type="EMBL" id="RGW45989.1"/>
    </source>
</evidence>
<evidence type="ECO:0000313" key="37">
    <source>
        <dbReference type="Proteomes" id="UP000437380"/>
    </source>
</evidence>
<evidence type="ECO:0000313" key="6">
    <source>
        <dbReference type="EMBL" id="KAB6640148.1"/>
    </source>
</evidence>
<dbReference type="Proteomes" id="UP000470332">
    <property type="component" value="Unassembled WGS sequence"/>
</dbReference>
<reference evidence="36 37" key="4">
    <citation type="journal article" date="2019" name="Nat. Med.">
        <title>A library of human gut bacterial isolates paired with longitudinal multiomics data enables mechanistic microbiome research.</title>
        <authorList>
            <person name="Poyet M."/>
            <person name="Groussin M."/>
            <person name="Gibbons S.M."/>
            <person name="Avila-Pacheco J."/>
            <person name="Jiang X."/>
            <person name="Kearney S.M."/>
            <person name="Perrotta A.R."/>
            <person name="Berdy B."/>
            <person name="Zhao S."/>
            <person name="Lieberman T.D."/>
            <person name="Swanson P.K."/>
            <person name="Smith M."/>
            <person name="Roesemann S."/>
            <person name="Alexander J.E."/>
            <person name="Rich S.A."/>
            <person name="Livny J."/>
            <person name="Vlamakis H."/>
            <person name="Clish C."/>
            <person name="Bullock K."/>
            <person name="Deik A."/>
            <person name="Scott J."/>
            <person name="Pierce K.A."/>
            <person name="Xavier R.J."/>
            <person name="Alm E.J."/>
        </authorList>
    </citation>
    <scope>NUCLEOTIDE SEQUENCE [LARGE SCALE GENOMIC DNA]</scope>
    <source>
        <strain evidence="5 38">BIOML-A111</strain>
        <strain evidence="2 36">BIOML-A73</strain>
        <strain evidence="9 37">BIOML-A82</strain>
        <strain evidence="8 43">BIOML-A85</strain>
        <strain evidence="3 42">BIOML-A9</strain>
        <strain evidence="7 44">BIOML-A93</strain>
        <strain evidence="6 40">BIOML-A98</strain>
    </source>
</reference>
<dbReference type="EMBL" id="QSAI01000033">
    <property type="protein sequence ID" value="RGW45989.1"/>
    <property type="molecule type" value="Genomic_DNA"/>
</dbReference>
<evidence type="ECO:0000313" key="7">
    <source>
        <dbReference type="EMBL" id="KAB6659342.1"/>
    </source>
</evidence>
<dbReference type="EMBL" id="WDAL01000003">
    <property type="protein sequence ID" value="KAB6640148.1"/>
    <property type="molecule type" value="Genomic_DNA"/>
</dbReference>
<evidence type="ECO:0000313" key="11">
    <source>
        <dbReference type="EMBL" id="MBV3489583.1"/>
    </source>
</evidence>
<dbReference type="EMBL" id="JAKNGO010000002">
    <property type="protein sequence ID" value="MCG4687236.1"/>
    <property type="molecule type" value="Genomic_DNA"/>
</dbReference>
<evidence type="ECO:0000313" key="4">
    <source>
        <dbReference type="EMBL" id="KAB5442007.1"/>
    </source>
</evidence>
<dbReference type="Proteomes" id="UP000261003">
    <property type="component" value="Unassembled WGS sequence"/>
</dbReference>
<evidence type="ECO:0000313" key="41">
    <source>
        <dbReference type="Proteomes" id="UP000462885"/>
    </source>
</evidence>
<dbReference type="Proteomes" id="UP000283958">
    <property type="component" value="Unassembled WGS sequence"/>
</dbReference>
<evidence type="ECO:0000313" key="10">
    <source>
        <dbReference type="EMBL" id="MBU9138018.1"/>
    </source>
</evidence>
<evidence type="ECO:0000313" key="43">
    <source>
        <dbReference type="Proteomes" id="UP000470777"/>
    </source>
</evidence>
<evidence type="ECO:0000313" key="12">
    <source>
        <dbReference type="EMBL" id="MCG0338928.1"/>
    </source>
</evidence>
<dbReference type="EMBL" id="WCXA01000010">
    <property type="protein sequence ID" value="KAB3863975.1"/>
    <property type="molecule type" value="Genomic_DNA"/>
</dbReference>
<dbReference type="Proteomes" id="UP000061587">
    <property type="component" value="Chromosome"/>
</dbReference>
<dbReference type="Proteomes" id="UP000470952">
    <property type="component" value="Unassembled WGS sequence"/>
</dbReference>
<dbReference type="EMBL" id="WCZY01000008">
    <property type="protein sequence ID" value="KAB6694293.1"/>
    <property type="molecule type" value="Genomic_DNA"/>
</dbReference>
<evidence type="ECO:0000313" key="3">
    <source>
        <dbReference type="EMBL" id="KAB3863975.1"/>
    </source>
</evidence>
<dbReference type="Proteomes" id="UP000460950">
    <property type="component" value="Unassembled WGS sequence"/>
</dbReference>
<evidence type="ECO:0000313" key="16">
    <source>
        <dbReference type="EMBL" id="MSS48271.1"/>
    </source>
</evidence>
<dbReference type="Proteomes" id="UP000470777">
    <property type="component" value="Unassembled WGS sequence"/>
</dbReference>
<evidence type="ECO:0000313" key="20">
    <source>
        <dbReference type="EMBL" id="RGM41126.1"/>
    </source>
</evidence>
<reference evidence="14" key="11">
    <citation type="submission" date="2023-01" db="EMBL/GenBank/DDBJ databases">
        <title>Human gut microbiome strain richness.</title>
        <authorList>
            <person name="Chen-Liaw A."/>
        </authorList>
    </citation>
    <scope>NUCLEOTIDE SEQUENCE</scope>
    <source>
        <strain evidence="14">H9_m1001271B151109d0_201107</strain>
    </source>
</reference>
<dbReference type="Proteomes" id="UP001210999">
    <property type="component" value="Unassembled WGS sequence"/>
</dbReference>
<evidence type="ECO:0000313" key="30">
    <source>
        <dbReference type="Proteomes" id="UP000266497"/>
    </source>
</evidence>
<dbReference type="EMBL" id="WDAY01000025">
    <property type="protein sequence ID" value="KAB6559894.1"/>
    <property type="molecule type" value="Genomic_DNA"/>
</dbReference>
<evidence type="ECO:0000313" key="1">
    <source>
        <dbReference type="EMBL" id="ALK84972.1"/>
    </source>
</evidence>
<dbReference type="EMBL" id="QRKA01000016">
    <property type="protein sequence ID" value="RHH78093.1"/>
    <property type="molecule type" value="Genomic_DNA"/>
</dbReference>
<dbReference type="EMBL" id="QSTG01000036">
    <property type="protein sequence ID" value="RGM41126.1"/>
    <property type="molecule type" value="Genomic_DNA"/>
</dbReference>
<evidence type="ECO:0000313" key="31">
    <source>
        <dbReference type="Proteomes" id="UP000283429"/>
    </source>
</evidence>
<evidence type="ECO:0000313" key="22">
    <source>
        <dbReference type="EMBL" id="RGV12618.1"/>
    </source>
</evidence>
<evidence type="ECO:0000313" key="8">
    <source>
        <dbReference type="EMBL" id="KAB6694293.1"/>
    </source>
</evidence>
<gene>
    <name evidence="1" type="ORF">BvMPK_2375</name>
    <name evidence="26" type="ORF">DW105_17145</name>
    <name evidence="25" type="ORF">DW193_11825</name>
    <name evidence="24" type="ORF">DW783_12005</name>
    <name evidence="23" type="ORF">DWV70_16060</name>
    <name evidence="22" type="ORF">DWW27_05275</name>
    <name evidence="21" type="ORF">DWY53_00505</name>
    <name evidence="20" type="ORF">DXC16_17690</name>
    <name evidence="19" type="ORF">DXD46_18310</name>
    <name evidence="4" type="ORF">F9Z94_01005</name>
    <name evidence="16" type="ORF">FYJ30_08070</name>
    <name evidence="3" type="ORF">GAS37_06535</name>
    <name evidence="2" type="ORF">GAY01_16765</name>
    <name evidence="6" type="ORF">GAY12_01615</name>
    <name evidence="9" type="ORF">GAY17_08645</name>
    <name evidence="5" type="ORF">GAY79_12080</name>
    <name evidence="7" type="ORF">GAZ76_11235</name>
    <name evidence="8" type="ORF">GAZ92_08095</name>
    <name evidence="17" type="ORF">HKQ54_06565</name>
    <name evidence="18" type="ORF">HKQ55_03850</name>
    <name evidence="11" type="ORF">KSX14_13255</name>
    <name evidence="10" type="ORF">KTG10_04505</name>
    <name evidence="13" type="ORF">L0N01_01265</name>
    <name evidence="12" type="ORF">L4X52_02830</name>
    <name evidence="14" type="ORF">PL594_07800</name>
    <name evidence="15" type="ORF">RVH43_11555</name>
</gene>
<dbReference type="EMBL" id="WCIF01000001">
    <property type="protein sequence ID" value="KAB5442007.1"/>
    <property type="molecule type" value="Genomic_DNA"/>
</dbReference>
<dbReference type="Proteomes" id="UP000437431">
    <property type="component" value="Unassembled WGS sequence"/>
</dbReference>
<evidence type="ECO:0000313" key="13">
    <source>
        <dbReference type="EMBL" id="MCG4687236.1"/>
    </source>
</evidence>
<dbReference type="EMBL" id="QRUD01000001">
    <property type="protein sequence ID" value="RGR43748.1"/>
    <property type="molecule type" value="Genomic_DNA"/>
</dbReference>
<dbReference type="Proteomes" id="UP001201179">
    <property type="component" value="Unassembled WGS sequence"/>
</dbReference>
<dbReference type="Proteomes" id="UP000285469">
    <property type="component" value="Unassembled WGS sequence"/>
</dbReference>
<evidence type="ECO:0000313" key="15">
    <source>
        <dbReference type="EMBL" id="MDU0241231.1"/>
    </source>
</evidence>
<dbReference type="EMBL" id="WCZM01000027">
    <property type="protein sequence ID" value="KAB3566415.1"/>
    <property type="molecule type" value="Genomic_DNA"/>
</dbReference>
<dbReference type="EMBL" id="JAHOGA010000030">
    <property type="protein sequence ID" value="MBV3489583.1"/>
    <property type="molecule type" value="Genomic_DNA"/>
</dbReference>
<sequence>MSRKIIAYENYYKDFFDTLDKGTQEKVLYGLLLLKTQDRLPAKYVKFLKEGLYELRIEWQGNIYRIFFCYDEGHIVILFNGFQKKTQKTPDREIDKALKLKKEYYERKRTKDV</sequence>
<dbReference type="Proteomes" id="UP000260640">
    <property type="component" value="Unassembled WGS sequence"/>
</dbReference>
<name>A0A0P0L686_PHOVU</name>
<reference evidence="15" key="12">
    <citation type="submission" date="2023-10" db="EMBL/GenBank/DDBJ databases">
        <title>Genome of Potential pathogenic bacteria in Crohn's disease.</title>
        <authorList>
            <person name="Rodriguez-Palacios A."/>
        </authorList>
    </citation>
    <scope>NUCLEOTIDE SEQUENCE</scope>
    <source>
        <strain evidence="15">CavFT-hAR11</strain>
    </source>
</reference>
<reference evidence="4 41" key="6">
    <citation type="submission" date="2019-10" db="EMBL/GenBank/DDBJ databases">
        <title>Genome Sequence and Assembly of iSURF_14.</title>
        <authorList>
            <person name="Wucher B.R."/>
            <person name="Ruoff K.L."/>
            <person name="Price C.E."/>
            <person name="Valls R.R."/>
            <person name="O'Toole G.A."/>
        </authorList>
    </citation>
    <scope>NUCLEOTIDE SEQUENCE [LARGE SCALE GENOMIC DNA]</scope>
    <source>
        <strain evidence="4 41">ANK132K_3B</strain>
    </source>
</reference>
<evidence type="ECO:0000313" key="42">
    <source>
        <dbReference type="Proteomes" id="UP000470332"/>
    </source>
</evidence>
<dbReference type="EMBL" id="VULU01000011">
    <property type="protein sequence ID" value="MSS48271.1"/>
    <property type="molecule type" value="Genomic_DNA"/>
</dbReference>
<evidence type="ECO:0000313" key="40">
    <source>
        <dbReference type="Proteomes" id="UP000462015"/>
    </source>
</evidence>
<evidence type="ECO:0000313" key="33">
    <source>
        <dbReference type="Proteomes" id="UP000283958"/>
    </source>
</evidence>
<dbReference type="EMBL" id="JABDSI010000079">
    <property type="protein sequence ID" value="NMW39316.1"/>
    <property type="molecule type" value="Genomic_DNA"/>
</dbReference>
<evidence type="ECO:0000313" key="39">
    <source>
        <dbReference type="Proteomes" id="UP000460950"/>
    </source>
</evidence>
<evidence type="ECO:0000313" key="45">
    <source>
        <dbReference type="Proteomes" id="UP000555193"/>
    </source>
</evidence>
<dbReference type="InterPro" id="IPR009241">
    <property type="entry name" value="HigB-like"/>
</dbReference>
<evidence type="ECO:0000313" key="34">
    <source>
        <dbReference type="Proteomes" id="UP000285379"/>
    </source>
</evidence>
<evidence type="ECO:0000313" key="28">
    <source>
        <dbReference type="Proteomes" id="UP000260640"/>
    </source>
</evidence>
<evidence type="ECO:0000313" key="18">
    <source>
        <dbReference type="EMBL" id="NMW39316.1"/>
    </source>
</evidence>
<evidence type="ECO:0000313" key="29">
    <source>
        <dbReference type="Proteomes" id="UP000261003"/>
    </source>
</evidence>
<evidence type="ECO:0000313" key="14">
    <source>
        <dbReference type="EMBL" id="MDB0851406.1"/>
    </source>
</evidence>
<dbReference type="EMBL" id="WDAG01000011">
    <property type="protein sequence ID" value="KAB6659342.1"/>
    <property type="molecule type" value="Genomic_DNA"/>
</dbReference>
<dbReference type="EMBL" id="QSJM01000033">
    <property type="protein sequence ID" value="RHD79279.1"/>
    <property type="molecule type" value="Genomic_DNA"/>
</dbReference>
<evidence type="ECO:0000313" key="21">
    <source>
        <dbReference type="EMBL" id="RGR43748.1"/>
    </source>
</evidence>
<dbReference type="Proteomes" id="UP001200843">
    <property type="component" value="Unassembled WGS sequence"/>
</dbReference>
<evidence type="ECO:0000313" key="26">
    <source>
        <dbReference type="EMBL" id="RHJ72421.1"/>
    </source>
</evidence>
<dbReference type="RefSeq" id="WP_008668591.1">
    <property type="nucleotide sequence ID" value="NZ_BAABYE010000001.1"/>
</dbReference>
<reference evidence="45 46" key="7">
    <citation type="submission" date="2020-04" db="EMBL/GenBank/DDBJ databases">
        <title>A novel gut-associated lysogenic phage, Bacteroides phage BV01, alters the host transcriptome and bile acid metabolism in Bacteroides vulgatus.</title>
        <authorList>
            <person name="Campbell D.E."/>
            <person name="Ly L."/>
            <person name="Ridlon J.M."/>
            <person name="Hsiao A."/>
            <person name="Degnan P.H."/>
        </authorList>
    </citation>
    <scope>NUCLEOTIDE SEQUENCE [LARGE SCALE GENOMIC DNA]</scope>
    <source>
        <strain evidence="17 45">VPI-4506</strain>
        <strain evidence="18 46">VPI-BV8526</strain>
    </source>
</reference>
<dbReference type="Proteomes" id="UP000462015">
    <property type="component" value="Unassembled WGS sequence"/>
</dbReference>
<dbReference type="Pfam" id="PF05973">
    <property type="entry name" value="Gp49"/>
    <property type="match status" value="1"/>
</dbReference>
<reference evidence="12" key="10">
    <citation type="submission" date="2022-01" db="EMBL/GenBank/DDBJ databases">
        <authorList>
            <person name="Mingchao X."/>
        </authorList>
    </citation>
    <scope>NUCLEOTIDE SEQUENCE</scope>
    <source>
        <strain evidence="12">Bv4372</strain>
    </source>
</reference>
<dbReference type="Proteomes" id="UP000462885">
    <property type="component" value="Unassembled WGS sequence"/>
</dbReference>
<reference evidence="27" key="1">
    <citation type="submission" date="2015-10" db="EMBL/GenBank/DDBJ databases">
        <title>Extensive mobilome-driven genome diversification in gut-associated Bacteroides vulgatus mpk.</title>
        <authorList>
            <person name="Beier S."/>
            <person name="Lange A."/>
            <person name="Huson D.H."/>
            <person name="Frick J.-S."/>
            <person name="Autenrieth I.B."/>
        </authorList>
    </citation>
    <scope>NUCLEOTIDE SEQUENCE [LARGE SCALE GENOMIC DNA]</scope>
    <source>
        <strain evidence="27">mpk</strain>
    </source>
</reference>
<evidence type="ECO:0000313" key="2">
    <source>
        <dbReference type="EMBL" id="KAB3566415.1"/>
    </source>
</evidence>
<dbReference type="EMBL" id="CP013020">
    <property type="protein sequence ID" value="ALK84972.1"/>
    <property type="molecule type" value="Genomic_DNA"/>
</dbReference>
<evidence type="ECO:0000313" key="32">
    <source>
        <dbReference type="Proteomes" id="UP000283713"/>
    </source>
</evidence>
<dbReference type="EMBL" id="JAKKWZ010000003">
    <property type="protein sequence ID" value="MCG0338928.1"/>
    <property type="molecule type" value="Genomic_DNA"/>
</dbReference>
<dbReference type="Proteomes" id="UP000266497">
    <property type="component" value="Unassembled WGS sequence"/>
</dbReference>
<proteinExistence type="predicted"/>
<dbReference type="EMBL" id="QRYT01000008">
    <property type="protein sequence ID" value="RGV12618.1"/>
    <property type="molecule type" value="Genomic_DNA"/>
</dbReference>
<dbReference type="Proteomes" id="UP000583639">
    <property type="component" value="Unassembled WGS sequence"/>
</dbReference>
<evidence type="ECO:0000313" key="27">
    <source>
        <dbReference type="Proteomes" id="UP000061587"/>
    </source>
</evidence>
<dbReference type="Proteomes" id="UP000555193">
    <property type="component" value="Unassembled WGS sequence"/>
</dbReference>
<evidence type="ECO:0000313" key="5">
    <source>
        <dbReference type="EMBL" id="KAB6559894.1"/>
    </source>
</evidence>
<dbReference type="EMBL" id="JABDSH010000065">
    <property type="protein sequence ID" value="NMW35818.1"/>
    <property type="molecule type" value="Genomic_DNA"/>
</dbReference>
<evidence type="ECO:0000313" key="46">
    <source>
        <dbReference type="Proteomes" id="UP000583639"/>
    </source>
</evidence>
<evidence type="ECO:0000313" key="19">
    <source>
        <dbReference type="EMBL" id="RGJ80809.1"/>
    </source>
</evidence>
<evidence type="ECO:0000313" key="44">
    <source>
        <dbReference type="Proteomes" id="UP000470952"/>
    </source>
</evidence>
<dbReference type="AlphaFoldDB" id="A0A0P0L686"/>
<reference evidence="28 29" key="3">
    <citation type="submission" date="2018-08" db="EMBL/GenBank/DDBJ databases">
        <title>A genome reference for cultivated species of the human gut microbiota.</title>
        <authorList>
            <person name="Zou Y."/>
            <person name="Xue W."/>
            <person name="Luo G."/>
        </authorList>
    </citation>
    <scope>NUCLEOTIDE SEQUENCE [LARGE SCALE GENOMIC DNA]</scope>
    <source>
        <strain evidence="23 35">AF12-25</strain>
        <strain evidence="22 34">AF14-8</strain>
        <strain evidence="21 30">AF25-30LB</strain>
        <strain evidence="26 33">AM09-18</strain>
        <strain evidence="25 32">AM16-6</strain>
        <strain evidence="24 31">AM30-40</strain>
        <strain evidence="20 29">OM08-13BH</strain>
        <strain evidence="19 28">TM05-16</strain>
    </source>
</reference>
<evidence type="ECO:0000313" key="9">
    <source>
        <dbReference type="EMBL" id="KAB6700616.1"/>
    </source>
</evidence>
<evidence type="ECO:0000313" key="38">
    <source>
        <dbReference type="Proteomes" id="UP000437431"/>
    </source>
</evidence>
<dbReference type="Proteomes" id="UP000433382">
    <property type="component" value="Unassembled WGS sequence"/>
</dbReference>
<evidence type="ECO:0000313" key="17">
    <source>
        <dbReference type="EMBL" id="NMW35818.1"/>
    </source>
</evidence>
<dbReference type="EMBL" id="QRMN01000051">
    <property type="protein sequence ID" value="RHJ72421.1"/>
    <property type="molecule type" value="Genomic_DNA"/>
</dbReference>
<reference evidence="13" key="9">
    <citation type="submission" date="2022-01" db="EMBL/GenBank/DDBJ databases">
        <title>Collection of gut derived symbiotic bacterial strains cultured from healthy donors.</title>
        <authorList>
            <person name="Lin H."/>
            <person name="Kohout C."/>
            <person name="Waligurski E."/>
            <person name="Pamer E.G."/>
        </authorList>
    </citation>
    <scope>NUCLEOTIDE SEQUENCE</scope>
    <source>
        <strain evidence="13">DFI.6.72</strain>
    </source>
</reference>
<evidence type="ECO:0000313" key="24">
    <source>
        <dbReference type="EMBL" id="RHD79279.1"/>
    </source>
</evidence>
<evidence type="ECO:0000313" key="35">
    <source>
        <dbReference type="Proteomes" id="UP000285469"/>
    </source>
</evidence>
<dbReference type="Proteomes" id="UP000283713">
    <property type="component" value="Unassembled WGS sequence"/>
</dbReference>
<accession>A0A0P0L686</accession>
<reference evidence="1 27" key="2">
    <citation type="journal article" date="2016" name="Genome Biol. Evol.">
        <title>Extensive mobilome-driven genome diversification in mouse gut-associated Bacteroides vulgatus mpk.</title>
        <authorList>
            <person name="Lange A."/>
            <person name="Beier S."/>
            <person name="Steimle A."/>
            <person name="Autenrieth I.B."/>
            <person name="Huson D.H."/>
            <person name="Frick J.S."/>
        </authorList>
    </citation>
    <scope>NUCLEOTIDE SEQUENCE [LARGE SCALE GENOMIC DNA]</scope>
    <source>
        <strain evidence="1">Mpk</strain>
        <strain evidence="27">mpk</strain>
    </source>
</reference>
<dbReference type="EMBL" id="JAQKEI010000008">
    <property type="protein sequence ID" value="MDB0851406.1"/>
    <property type="molecule type" value="Genomic_DNA"/>
</dbReference>
<dbReference type="Proteomes" id="UP000285379">
    <property type="component" value="Unassembled WGS sequence"/>
</dbReference>